<keyword evidence="3" id="KW-0812">Transmembrane</keyword>
<dbReference type="OrthoDB" id="687305at2759"/>
<evidence type="ECO:0000256" key="2">
    <source>
        <dbReference type="SAM" id="MobiDB-lite"/>
    </source>
</evidence>
<evidence type="ECO:0000256" key="3">
    <source>
        <dbReference type="SAM" id="Phobius"/>
    </source>
</evidence>
<dbReference type="AlphaFoldDB" id="A0A7J0DCJ1"/>
<feature type="region of interest" description="Disordered" evidence="2">
    <location>
        <begin position="450"/>
        <end position="479"/>
    </location>
</feature>
<reference evidence="5" key="1">
    <citation type="submission" date="2019-07" db="EMBL/GenBank/DDBJ databases">
        <title>De Novo Assembly of kiwifruit Actinidia rufa.</title>
        <authorList>
            <person name="Sugita-Konishi S."/>
            <person name="Sato K."/>
            <person name="Mori E."/>
            <person name="Abe Y."/>
            <person name="Kisaki G."/>
            <person name="Hamano K."/>
            <person name="Suezawa K."/>
            <person name="Otani M."/>
            <person name="Fukuda T."/>
            <person name="Manabe T."/>
            <person name="Gomi K."/>
            <person name="Tabuchi M."/>
            <person name="Akimitsu K."/>
            <person name="Kataoka I."/>
        </authorList>
    </citation>
    <scope>NUCLEOTIDE SEQUENCE [LARGE SCALE GENOMIC DNA]</scope>
    <source>
        <strain evidence="5">cv. Fuchu</strain>
    </source>
</reference>
<keyword evidence="1" id="KW-0175">Coiled coil</keyword>
<evidence type="ECO:0000256" key="1">
    <source>
        <dbReference type="SAM" id="Coils"/>
    </source>
</evidence>
<feature type="coiled-coil region" evidence="1">
    <location>
        <begin position="537"/>
        <end position="592"/>
    </location>
</feature>
<dbReference type="EMBL" id="BJWL01000138">
    <property type="protein sequence ID" value="GFS31175.1"/>
    <property type="molecule type" value="Genomic_DNA"/>
</dbReference>
<keyword evidence="3" id="KW-0472">Membrane</keyword>
<feature type="region of interest" description="Disordered" evidence="2">
    <location>
        <begin position="409"/>
        <end position="434"/>
    </location>
</feature>
<evidence type="ECO:0000313" key="4">
    <source>
        <dbReference type="EMBL" id="GFS31175.1"/>
    </source>
</evidence>
<dbReference type="Proteomes" id="UP000585474">
    <property type="component" value="Unassembled WGS sequence"/>
</dbReference>
<sequence>MAITHSTGDLPNDHKKIKLKPYMLQLRLLFCRSNYWWPFNCCCICALLPLGVLPYPAAALGCCFPYNIVFNCCCICALLPLGVLPYPAAALGCCFPYNIVAAFVERCYCSRSRTAGLAALLLSLKCIVARDKVIAKLEARISELEKSQSLTQGRIIAAFKESDDFLEAVRGSASSYFGDGFDFCKRSHVDGKLNAEWVVSAGKWFNGGNGSFYFSEIGTSRDLGRWARSITALSWAKSYIDETSQSPSFPPIPPNSPEMDTSSLTKEVMSCPKLNWTSSDLPIHFPQVYDFGFLGWRDNFIRPPRRGKSCNKLPTLSEVDAKRTEAIFGKIEPGGYFEVSKVLGSRTFRKHFAVGCAALSTSGGDNTTSGDEGEFVTHEDSVEYLEVIRRDIGGAIRRACPAMSARAGAPALGEKTGGKAKAEKATKATTAKPPTKGVVIREKRTQEGVPVIETGEPDSSKGKEAAPPPLPKKFKSNRGRSMPGGVLLRRDLFPWWRRRIRVYVGRFCGSEVVVFASSLALRSQEHLHDIDFHMARADFAELELVKAQKRAVKAENRLAELNKERSKPGTEVDDLKATMAELTNKLAKAKELAIEDFKASGKIQGSGYRFCRNILR</sequence>
<evidence type="ECO:0000313" key="5">
    <source>
        <dbReference type="Proteomes" id="UP000585474"/>
    </source>
</evidence>
<keyword evidence="5" id="KW-1185">Reference proteome</keyword>
<comment type="caution">
    <text evidence="4">The sequence shown here is derived from an EMBL/GenBank/DDBJ whole genome shotgun (WGS) entry which is preliminary data.</text>
</comment>
<feature type="transmembrane region" description="Helical" evidence="3">
    <location>
        <begin position="35"/>
        <end position="56"/>
    </location>
</feature>
<gene>
    <name evidence="4" type="ORF">Acr_00g0016050</name>
</gene>
<dbReference type="SUPFAM" id="SSF57997">
    <property type="entry name" value="Tropomyosin"/>
    <property type="match status" value="1"/>
</dbReference>
<name>A0A7J0DCJ1_9ERIC</name>
<accession>A0A7J0DCJ1</accession>
<feature type="compositionally biased region" description="Basic and acidic residues" evidence="2">
    <location>
        <begin position="416"/>
        <end position="426"/>
    </location>
</feature>
<feature type="transmembrane region" description="Helical" evidence="3">
    <location>
        <begin position="68"/>
        <end position="88"/>
    </location>
</feature>
<protein>
    <submittedName>
        <fullName evidence="4">Uncharacterized protein</fullName>
    </submittedName>
</protein>
<organism evidence="4 5">
    <name type="scientific">Actinidia rufa</name>
    <dbReference type="NCBI Taxonomy" id="165716"/>
    <lineage>
        <taxon>Eukaryota</taxon>
        <taxon>Viridiplantae</taxon>
        <taxon>Streptophyta</taxon>
        <taxon>Embryophyta</taxon>
        <taxon>Tracheophyta</taxon>
        <taxon>Spermatophyta</taxon>
        <taxon>Magnoliopsida</taxon>
        <taxon>eudicotyledons</taxon>
        <taxon>Gunneridae</taxon>
        <taxon>Pentapetalae</taxon>
        <taxon>asterids</taxon>
        <taxon>Ericales</taxon>
        <taxon>Actinidiaceae</taxon>
        <taxon>Actinidia</taxon>
    </lineage>
</organism>
<proteinExistence type="predicted"/>
<keyword evidence="3" id="KW-1133">Transmembrane helix</keyword>